<keyword evidence="3" id="KW-1185">Reference proteome</keyword>
<name>A0AAD9A409_9PEZI</name>
<proteinExistence type="predicted"/>
<organism evidence="2 3">
    <name type="scientific">Colletotrichum chrysophilum</name>
    <dbReference type="NCBI Taxonomy" id="1836956"/>
    <lineage>
        <taxon>Eukaryota</taxon>
        <taxon>Fungi</taxon>
        <taxon>Dikarya</taxon>
        <taxon>Ascomycota</taxon>
        <taxon>Pezizomycotina</taxon>
        <taxon>Sordariomycetes</taxon>
        <taxon>Hypocreomycetidae</taxon>
        <taxon>Glomerellales</taxon>
        <taxon>Glomerellaceae</taxon>
        <taxon>Colletotrichum</taxon>
        <taxon>Colletotrichum gloeosporioides species complex</taxon>
    </lineage>
</organism>
<dbReference type="EMBL" id="JAQOWY010000536">
    <property type="protein sequence ID" value="KAK1840725.1"/>
    <property type="molecule type" value="Genomic_DNA"/>
</dbReference>
<gene>
    <name evidence="2" type="ORF">CCHR01_16653</name>
</gene>
<evidence type="ECO:0000313" key="3">
    <source>
        <dbReference type="Proteomes" id="UP001243330"/>
    </source>
</evidence>
<reference evidence="2" key="1">
    <citation type="submission" date="2023-01" db="EMBL/GenBank/DDBJ databases">
        <title>Colletotrichum chrysophilum M932 genome sequence.</title>
        <authorList>
            <person name="Baroncelli R."/>
        </authorList>
    </citation>
    <scope>NUCLEOTIDE SEQUENCE</scope>
    <source>
        <strain evidence="2">M932</strain>
    </source>
</reference>
<evidence type="ECO:0000313" key="2">
    <source>
        <dbReference type="EMBL" id="KAK1840725.1"/>
    </source>
</evidence>
<dbReference type="Proteomes" id="UP001243330">
    <property type="component" value="Unassembled WGS sequence"/>
</dbReference>
<feature type="compositionally biased region" description="Polar residues" evidence="1">
    <location>
        <begin position="7"/>
        <end position="16"/>
    </location>
</feature>
<comment type="caution">
    <text evidence="2">The sequence shown here is derived from an EMBL/GenBank/DDBJ whole genome shotgun (WGS) entry which is preliminary data.</text>
</comment>
<dbReference type="AlphaFoldDB" id="A0AAD9A409"/>
<sequence length="67" mass="7224">MRAYGPSSLQLKSGQTEAGLPDQTPANRRVSSTWQSTITTGRFGAWCHLAHASQGIFPSSRDKAVYG</sequence>
<feature type="compositionally biased region" description="Polar residues" evidence="1">
    <location>
        <begin position="24"/>
        <end position="33"/>
    </location>
</feature>
<feature type="region of interest" description="Disordered" evidence="1">
    <location>
        <begin position="1"/>
        <end position="33"/>
    </location>
</feature>
<protein>
    <submittedName>
        <fullName evidence="2">Uncharacterized protein</fullName>
    </submittedName>
</protein>
<evidence type="ECO:0000256" key="1">
    <source>
        <dbReference type="SAM" id="MobiDB-lite"/>
    </source>
</evidence>
<accession>A0AAD9A409</accession>